<organism evidence="1 2">
    <name type="scientific">Botrimarina mediterranea</name>
    <dbReference type="NCBI Taxonomy" id="2528022"/>
    <lineage>
        <taxon>Bacteria</taxon>
        <taxon>Pseudomonadati</taxon>
        <taxon>Planctomycetota</taxon>
        <taxon>Planctomycetia</taxon>
        <taxon>Pirellulales</taxon>
        <taxon>Lacipirellulaceae</taxon>
        <taxon>Botrimarina</taxon>
    </lineage>
</organism>
<dbReference type="EMBL" id="CP036349">
    <property type="protein sequence ID" value="QDV75906.1"/>
    <property type="molecule type" value="Genomic_DNA"/>
</dbReference>
<evidence type="ECO:0000313" key="2">
    <source>
        <dbReference type="Proteomes" id="UP000316426"/>
    </source>
</evidence>
<dbReference type="Proteomes" id="UP000316426">
    <property type="component" value="Chromosome"/>
</dbReference>
<protein>
    <recommendedName>
        <fullName evidence="3">STAS domain-containing protein</fullName>
    </recommendedName>
</protein>
<evidence type="ECO:0000313" key="1">
    <source>
        <dbReference type="EMBL" id="QDV75906.1"/>
    </source>
</evidence>
<gene>
    <name evidence="1" type="ORF">Spa11_41290</name>
</gene>
<accession>A0A518KDN5</accession>
<sequence>MSVIEKAPGAATLAPTCRCEVVERGPNWLFVRVELSGEPCGVGDRLWEIARSQFVYRLVVEFNADAHADAVYGSKLGHELGALCDRLIERGGALRLCGLSPEAAHVVVSESGCPRLHNHATTHDAVWCGPRCDGDTAAEQTVHARFDEETWRTPPRPHAK</sequence>
<dbReference type="RefSeq" id="WP_145116093.1">
    <property type="nucleotide sequence ID" value="NZ_CP036350.1"/>
</dbReference>
<name>A0A518KDN5_9BACT</name>
<dbReference type="AlphaFoldDB" id="A0A518KDN5"/>
<keyword evidence="2" id="KW-1185">Reference proteome</keyword>
<evidence type="ECO:0008006" key="3">
    <source>
        <dbReference type="Google" id="ProtNLM"/>
    </source>
</evidence>
<proteinExistence type="predicted"/>
<dbReference type="KEGG" id="bmei:Spa11_41290"/>
<reference evidence="1 2" key="1">
    <citation type="submission" date="2019-02" db="EMBL/GenBank/DDBJ databases">
        <title>Deep-cultivation of Planctomycetes and their phenomic and genomic characterization uncovers novel biology.</title>
        <authorList>
            <person name="Wiegand S."/>
            <person name="Jogler M."/>
            <person name="Boedeker C."/>
            <person name="Pinto D."/>
            <person name="Vollmers J."/>
            <person name="Rivas-Marin E."/>
            <person name="Kohn T."/>
            <person name="Peeters S.H."/>
            <person name="Heuer A."/>
            <person name="Rast P."/>
            <person name="Oberbeckmann S."/>
            <person name="Bunk B."/>
            <person name="Jeske O."/>
            <person name="Meyerdierks A."/>
            <person name="Storesund J.E."/>
            <person name="Kallscheuer N."/>
            <person name="Luecker S."/>
            <person name="Lage O.M."/>
            <person name="Pohl T."/>
            <person name="Merkel B.J."/>
            <person name="Hornburger P."/>
            <person name="Mueller R.-W."/>
            <person name="Bruemmer F."/>
            <person name="Labrenz M."/>
            <person name="Spormann A.M."/>
            <person name="Op den Camp H."/>
            <person name="Overmann J."/>
            <person name="Amann R."/>
            <person name="Jetten M.S.M."/>
            <person name="Mascher T."/>
            <person name="Medema M.H."/>
            <person name="Devos D.P."/>
            <person name="Kaster A.-K."/>
            <person name="Ovreas L."/>
            <person name="Rohde M."/>
            <person name="Galperin M.Y."/>
            <person name="Jogler C."/>
        </authorList>
    </citation>
    <scope>NUCLEOTIDE SEQUENCE [LARGE SCALE GENOMIC DNA]</scope>
    <source>
        <strain evidence="1 2">Spa11</strain>
    </source>
</reference>